<evidence type="ECO:0000313" key="1">
    <source>
        <dbReference type="EMBL" id="ABD84220.1"/>
    </source>
</evidence>
<protein>
    <submittedName>
        <fullName evidence="1">Major facilitator superfamily permease-like</fullName>
    </submittedName>
</protein>
<reference evidence="1" key="1">
    <citation type="submission" date="2006-02" db="EMBL/GenBank/DDBJ databases">
        <title>Yersinia entomophagous a new insect pathogen.</title>
        <authorList>
            <person name="Hurst M.R.H."/>
        </authorList>
    </citation>
    <scope>NUCLEOTIDE SEQUENCE</scope>
    <source>
        <strain evidence="1">MH-1</strain>
    </source>
</reference>
<sequence length="38" mass="3879">MLTGISLASSLGCIDLTIVNTAVPAIQQAFSASTENLQ</sequence>
<proteinExistence type="predicted"/>
<organism evidence="1">
    <name type="scientific">Yersinia entomophaga</name>
    <dbReference type="NCBI Taxonomy" id="935293"/>
    <lineage>
        <taxon>Bacteria</taxon>
        <taxon>Pseudomonadati</taxon>
        <taxon>Pseudomonadota</taxon>
        <taxon>Gammaproteobacteria</taxon>
        <taxon>Enterobacterales</taxon>
        <taxon>Yersiniaceae</taxon>
        <taxon>Yersinia</taxon>
    </lineage>
</organism>
<dbReference type="EMBL" id="DQ400757">
    <property type="protein sequence ID" value="ABD84220.1"/>
    <property type="molecule type" value="Genomic_DNA"/>
</dbReference>
<dbReference type="AlphaFoldDB" id="B6A822"/>
<feature type="non-terminal residue" evidence="1">
    <location>
        <position position="38"/>
    </location>
</feature>
<name>B6A822_YERET</name>
<accession>B6A822</accession>